<evidence type="ECO:0000259" key="2">
    <source>
        <dbReference type="Pfam" id="PF11822"/>
    </source>
</evidence>
<organism evidence="3 4">
    <name type="scientific">Scyliorhinus torazame</name>
    <name type="common">Cloudy catshark</name>
    <name type="synonym">Catulus torazame</name>
    <dbReference type="NCBI Taxonomy" id="75743"/>
    <lineage>
        <taxon>Eukaryota</taxon>
        <taxon>Metazoa</taxon>
        <taxon>Chordata</taxon>
        <taxon>Craniata</taxon>
        <taxon>Vertebrata</taxon>
        <taxon>Chondrichthyes</taxon>
        <taxon>Elasmobranchii</taxon>
        <taxon>Galeomorphii</taxon>
        <taxon>Galeoidea</taxon>
        <taxon>Carcharhiniformes</taxon>
        <taxon>Scyliorhinidae</taxon>
        <taxon>Scyliorhinus</taxon>
    </lineage>
</organism>
<evidence type="ECO:0000313" key="3">
    <source>
        <dbReference type="EMBL" id="GCB78937.1"/>
    </source>
</evidence>
<dbReference type="STRING" id="75743.A0A401Q0L0"/>
<feature type="domain" description="SANT and BTB" evidence="2">
    <location>
        <begin position="146"/>
        <end position="212"/>
    </location>
</feature>
<feature type="compositionally biased region" description="Basic and acidic residues" evidence="1">
    <location>
        <begin position="129"/>
        <end position="140"/>
    </location>
</feature>
<dbReference type="CDD" id="cd00167">
    <property type="entry name" value="SANT"/>
    <property type="match status" value="1"/>
</dbReference>
<dbReference type="Proteomes" id="UP000288216">
    <property type="component" value="Unassembled WGS sequence"/>
</dbReference>
<reference evidence="3 4" key="1">
    <citation type="journal article" date="2018" name="Nat. Ecol. Evol.">
        <title>Shark genomes provide insights into elasmobranch evolution and the origin of vertebrates.</title>
        <authorList>
            <person name="Hara Y"/>
            <person name="Yamaguchi K"/>
            <person name="Onimaru K"/>
            <person name="Kadota M"/>
            <person name="Koyanagi M"/>
            <person name="Keeley SD"/>
            <person name="Tatsumi K"/>
            <person name="Tanaka K"/>
            <person name="Motone F"/>
            <person name="Kageyama Y"/>
            <person name="Nozu R"/>
            <person name="Adachi N"/>
            <person name="Nishimura O"/>
            <person name="Nakagawa R"/>
            <person name="Tanegashima C"/>
            <person name="Kiyatake I"/>
            <person name="Matsumoto R"/>
            <person name="Murakumo K"/>
            <person name="Nishida K"/>
            <person name="Terakita A"/>
            <person name="Kuratani S"/>
            <person name="Sato K"/>
            <person name="Hyodo S Kuraku.S."/>
        </authorList>
    </citation>
    <scope>NUCLEOTIDE SEQUENCE [LARGE SCALE GENOMIC DNA]</scope>
</reference>
<dbReference type="InterPro" id="IPR001005">
    <property type="entry name" value="SANT/Myb"/>
</dbReference>
<dbReference type="PANTHER" id="PTHR20946:SF0">
    <property type="entry name" value="SANT AND BTB DOMAIN REGULATOR OF CLASS SWITCH RECOMBINATION"/>
    <property type="match status" value="1"/>
</dbReference>
<name>A0A401Q0L0_SCYTO</name>
<dbReference type="EMBL" id="BFAA01011886">
    <property type="protein sequence ID" value="GCB78937.1"/>
    <property type="molecule type" value="Genomic_DNA"/>
</dbReference>
<accession>A0A401Q0L0</accession>
<dbReference type="OrthoDB" id="550012at2759"/>
<keyword evidence="4" id="KW-1185">Reference proteome</keyword>
<dbReference type="OMA" id="ENKCEGS"/>
<dbReference type="InterPro" id="IPR045902">
    <property type="entry name" value="SANBR-like"/>
</dbReference>
<proteinExistence type="predicted"/>
<evidence type="ECO:0000313" key="4">
    <source>
        <dbReference type="Proteomes" id="UP000288216"/>
    </source>
</evidence>
<sequence length="249" mass="28242">MSHTCSVSVPFLYENQGLVLDMILRSLLGVAQSKTINWESVAKLIPGVTAKQCAKRFDEMRNNGTMPHVCDENKCEGSPSKTLATYIKSTLLDHEEDEKSRLSVVQNSISISGRSGVSSGRNCTLKENGSTDKDEDKLDESQGPNMVIHVCDEAKNLKRDFICPRNLLVSEMKYFAEYLSVDAQRWQEVDISVHCDVHIFAWLMSYVKRKLKHQGQTEHPELAGFNYLQFQFTIYQKKGDDSKGKLERL</sequence>
<dbReference type="Pfam" id="PF11822">
    <property type="entry name" value="BTB_SANBR"/>
    <property type="match status" value="1"/>
</dbReference>
<feature type="region of interest" description="Disordered" evidence="1">
    <location>
        <begin position="113"/>
        <end position="141"/>
    </location>
</feature>
<dbReference type="InterPro" id="IPR021777">
    <property type="entry name" value="SANBR_BTB"/>
</dbReference>
<dbReference type="AlphaFoldDB" id="A0A401Q0L0"/>
<dbReference type="PANTHER" id="PTHR20946">
    <property type="entry name" value="SANT AND BTB DOMAIN REGULATOR OF CLASS SWITCH RECOMBINATION"/>
    <property type="match status" value="1"/>
</dbReference>
<protein>
    <recommendedName>
        <fullName evidence="2">SANT and BTB domain-containing protein</fullName>
    </recommendedName>
</protein>
<gene>
    <name evidence="3" type="ORF">scyTo_0017806</name>
</gene>
<comment type="caution">
    <text evidence="3">The sequence shown here is derived from an EMBL/GenBank/DDBJ whole genome shotgun (WGS) entry which is preliminary data.</text>
</comment>
<evidence type="ECO:0000256" key="1">
    <source>
        <dbReference type="SAM" id="MobiDB-lite"/>
    </source>
</evidence>